<organism evidence="2 3">
    <name type="scientific">Ignelater luminosus</name>
    <name type="common">Cucubano</name>
    <name type="synonym">Pyrophorus luminosus</name>
    <dbReference type="NCBI Taxonomy" id="2038154"/>
    <lineage>
        <taxon>Eukaryota</taxon>
        <taxon>Metazoa</taxon>
        <taxon>Ecdysozoa</taxon>
        <taxon>Arthropoda</taxon>
        <taxon>Hexapoda</taxon>
        <taxon>Insecta</taxon>
        <taxon>Pterygota</taxon>
        <taxon>Neoptera</taxon>
        <taxon>Endopterygota</taxon>
        <taxon>Coleoptera</taxon>
        <taxon>Polyphaga</taxon>
        <taxon>Elateriformia</taxon>
        <taxon>Elateroidea</taxon>
        <taxon>Elateridae</taxon>
        <taxon>Agrypninae</taxon>
        <taxon>Pyrophorini</taxon>
        <taxon>Ignelater</taxon>
    </lineage>
</organism>
<dbReference type="OrthoDB" id="6783659at2759"/>
<sequence length="242" mass="26634">MIETAKAVKNTENPVSIRKAARDFNVHCKALERYCKKVSNGVLAADNSKVQLGYKKASRVFDEAEEFHLEDYLTKAADIYFGLTPKEPLDRIVWMKTHPGSTITIYDLPGVVATALPQAVSPVDVMAGFRVAGIHPFNRNIFTEADFLLSYVTNRPNPVIKDIVPAKLPRVETNKTNLPLNTSSETTEATPPSFTTKTKKASSISSVLVDFSILIASTFKSYILTPEDICPLPKAGDQETIS</sequence>
<name>A0A8K0FXU9_IGNLU</name>
<protein>
    <recommendedName>
        <fullName evidence="4">HTH psq-type domain-containing protein</fullName>
    </recommendedName>
</protein>
<evidence type="ECO:0008006" key="4">
    <source>
        <dbReference type="Google" id="ProtNLM"/>
    </source>
</evidence>
<dbReference type="EMBL" id="VTPC01090153">
    <property type="protein sequence ID" value="KAF2884595.1"/>
    <property type="molecule type" value="Genomic_DNA"/>
</dbReference>
<keyword evidence="3" id="KW-1185">Reference proteome</keyword>
<dbReference type="AlphaFoldDB" id="A0A8K0FXU9"/>
<comment type="caution">
    <text evidence="2">The sequence shown here is derived from an EMBL/GenBank/DDBJ whole genome shotgun (WGS) entry which is preliminary data.</text>
</comment>
<reference evidence="2" key="1">
    <citation type="submission" date="2019-08" db="EMBL/GenBank/DDBJ databases">
        <title>The genome of the North American firefly Photinus pyralis.</title>
        <authorList>
            <consortium name="Photinus pyralis genome working group"/>
            <person name="Fallon T.R."/>
            <person name="Sander Lower S.E."/>
            <person name="Weng J.-K."/>
        </authorList>
    </citation>
    <scope>NUCLEOTIDE SEQUENCE</scope>
    <source>
        <strain evidence="2">TRF0915ILg1</strain>
        <tissue evidence="2">Whole body</tissue>
    </source>
</reference>
<feature type="region of interest" description="Disordered" evidence="1">
    <location>
        <begin position="175"/>
        <end position="196"/>
    </location>
</feature>
<proteinExistence type="predicted"/>
<evidence type="ECO:0000313" key="3">
    <source>
        <dbReference type="Proteomes" id="UP000801492"/>
    </source>
</evidence>
<evidence type="ECO:0000256" key="1">
    <source>
        <dbReference type="SAM" id="MobiDB-lite"/>
    </source>
</evidence>
<gene>
    <name evidence="2" type="ORF">ILUMI_21575</name>
</gene>
<dbReference type="Proteomes" id="UP000801492">
    <property type="component" value="Unassembled WGS sequence"/>
</dbReference>
<feature type="compositionally biased region" description="Low complexity" evidence="1">
    <location>
        <begin position="182"/>
        <end position="196"/>
    </location>
</feature>
<evidence type="ECO:0000313" key="2">
    <source>
        <dbReference type="EMBL" id="KAF2884595.1"/>
    </source>
</evidence>
<accession>A0A8K0FXU9</accession>